<evidence type="ECO:0000313" key="1">
    <source>
        <dbReference type="EnsemblPlants" id="TraesCS7B02G082700.1.cds1"/>
    </source>
</evidence>
<dbReference type="Gramene" id="TraesROB_scaffold_039476_01G000100.1">
    <property type="protein sequence ID" value="TraesROB_scaffold_039476_01G000100.1"/>
    <property type="gene ID" value="TraesROB_scaffold_039476_01G000100"/>
</dbReference>
<accession>A0A3B6SFS9</accession>
<protein>
    <submittedName>
        <fullName evidence="1">Uncharacterized protein</fullName>
    </submittedName>
</protein>
<dbReference type="EnsemblPlants" id="TraesCS7B02G082700.1">
    <property type="protein sequence ID" value="TraesCS7B02G082700.1.cds1"/>
    <property type="gene ID" value="TraesCS7B02G082700"/>
</dbReference>
<name>A0A3B6SFS9_WHEAT</name>
<dbReference type="Gramene" id="TraesCS7B02G082700.1">
    <property type="protein sequence ID" value="TraesCS7B02G082700.1.cds1"/>
    <property type="gene ID" value="TraesCS7B02G082700"/>
</dbReference>
<dbReference type="Gramene" id="TraesCAD_scaffold_034839_01G000100.1">
    <property type="protein sequence ID" value="TraesCAD_scaffold_034839_01G000100.1"/>
    <property type="gene ID" value="TraesCAD_scaffold_034839_01G000100"/>
</dbReference>
<reference evidence="1" key="1">
    <citation type="submission" date="2018-08" db="EMBL/GenBank/DDBJ databases">
        <authorList>
            <person name="Rossello M."/>
        </authorList>
    </citation>
    <scope>NUCLEOTIDE SEQUENCE [LARGE SCALE GENOMIC DNA]</scope>
    <source>
        <strain evidence="1">cv. Chinese Spring</strain>
    </source>
</reference>
<dbReference type="Proteomes" id="UP000019116">
    <property type="component" value="Chromosome 7B"/>
</dbReference>
<organism evidence="1">
    <name type="scientific">Triticum aestivum</name>
    <name type="common">Wheat</name>
    <dbReference type="NCBI Taxonomy" id="4565"/>
    <lineage>
        <taxon>Eukaryota</taxon>
        <taxon>Viridiplantae</taxon>
        <taxon>Streptophyta</taxon>
        <taxon>Embryophyta</taxon>
        <taxon>Tracheophyta</taxon>
        <taxon>Spermatophyta</taxon>
        <taxon>Magnoliopsida</taxon>
        <taxon>Liliopsida</taxon>
        <taxon>Poales</taxon>
        <taxon>Poaceae</taxon>
        <taxon>BOP clade</taxon>
        <taxon>Pooideae</taxon>
        <taxon>Triticodae</taxon>
        <taxon>Triticeae</taxon>
        <taxon>Triticinae</taxon>
        <taxon>Triticum</taxon>
    </lineage>
</organism>
<keyword evidence="2" id="KW-1185">Reference proteome</keyword>
<evidence type="ECO:0000313" key="2">
    <source>
        <dbReference type="Proteomes" id="UP000019116"/>
    </source>
</evidence>
<proteinExistence type="predicted"/>
<sequence>MKRNTLVGGSESYISGNNTRIRILPPNTFNFRPKDHIQVYDMEICLLDIKDIIRRQEKGCMQSNINNPAVYFTPRPTYIMFDGIAMTLEEIQIRRDEIKYAANWAKIMKGCYFEYQELIERI</sequence>
<dbReference type="OrthoDB" id="717606at2759"/>
<dbReference type="Gramene" id="TraesCS7B03G0221600.1">
    <property type="protein sequence ID" value="TraesCS7B03G0221600.1.CDS1"/>
    <property type="gene ID" value="TraesCS7B03G0221600"/>
</dbReference>
<dbReference type="AlphaFoldDB" id="A0A3B6SFS9"/>
<reference evidence="1" key="2">
    <citation type="submission" date="2018-10" db="UniProtKB">
        <authorList>
            <consortium name="EnsemblPlants"/>
        </authorList>
    </citation>
    <scope>IDENTIFICATION</scope>
</reference>
<dbReference type="Gramene" id="TraesWEE_scaffold_027754_01G000300.1">
    <property type="protein sequence ID" value="TraesWEE_scaffold_027754_01G000300.1"/>
    <property type="gene ID" value="TraesWEE_scaffold_027754_01G000300"/>
</dbReference>
<dbReference type="Gramene" id="TraesCLE_scaffold_034815_01G000100.1">
    <property type="protein sequence ID" value="TraesCLE_scaffold_034815_01G000100.1"/>
    <property type="gene ID" value="TraesCLE_scaffold_034815_01G000100"/>
</dbReference>